<evidence type="ECO:0000313" key="1">
    <source>
        <dbReference type="EMBL" id="PYE51574.1"/>
    </source>
</evidence>
<organism evidence="1 3">
    <name type="scientific">Paenibacillus barcinonensis</name>
    <dbReference type="NCBI Taxonomy" id="198119"/>
    <lineage>
        <taxon>Bacteria</taxon>
        <taxon>Bacillati</taxon>
        <taxon>Bacillota</taxon>
        <taxon>Bacilli</taxon>
        <taxon>Bacillales</taxon>
        <taxon>Paenibacillaceae</taxon>
        <taxon>Paenibacillus</taxon>
    </lineage>
</organism>
<dbReference type="Proteomes" id="UP000509327">
    <property type="component" value="Chromosome"/>
</dbReference>
<gene>
    <name evidence="1" type="ORF">DFQ00_102369</name>
    <name evidence="2" type="ORF">HUB98_06055</name>
</gene>
<dbReference type="EMBL" id="CP054614">
    <property type="protein sequence ID" value="QKS55943.1"/>
    <property type="molecule type" value="Genomic_DNA"/>
</dbReference>
<dbReference type="AlphaFoldDB" id="A0A2V4VES4"/>
<sequence>MKWEKIVSFDDEDFFYKAIITRVDSEVLGERYDIEIQKCFDDGSYSLIEGLWHDKLAGAKRLFDMDYNKMGNQTRWTKIDSE</sequence>
<reference evidence="2 4" key="2">
    <citation type="submission" date="2020-06" db="EMBL/GenBank/DDBJ databases">
        <title>Complete genome of Paenibacillus barcinonensis KACC11450.</title>
        <authorList>
            <person name="Kim M."/>
            <person name="Park Y.-J."/>
            <person name="Shin J.-H."/>
        </authorList>
    </citation>
    <scope>NUCLEOTIDE SEQUENCE [LARGE SCALE GENOMIC DNA]</scope>
    <source>
        <strain evidence="2 4">KACC11450</strain>
    </source>
</reference>
<keyword evidence="4" id="KW-1185">Reference proteome</keyword>
<evidence type="ECO:0000313" key="2">
    <source>
        <dbReference type="EMBL" id="QKS55943.1"/>
    </source>
</evidence>
<proteinExistence type="predicted"/>
<evidence type="ECO:0000313" key="4">
    <source>
        <dbReference type="Proteomes" id="UP000509327"/>
    </source>
</evidence>
<reference evidence="1 3" key="1">
    <citation type="submission" date="2018-06" db="EMBL/GenBank/DDBJ databases">
        <title>Genomic Encyclopedia of Type Strains, Phase III (KMG-III): the genomes of soil and plant-associated and newly described type strains.</title>
        <authorList>
            <person name="Whitman W."/>
        </authorList>
    </citation>
    <scope>NUCLEOTIDE SEQUENCE [LARGE SCALE GENOMIC DNA]</scope>
    <source>
        <strain evidence="1 3">CECT 7022</strain>
    </source>
</reference>
<accession>A0A2V4VES4</accession>
<dbReference type="EMBL" id="QJSW01000002">
    <property type="protein sequence ID" value="PYE51574.1"/>
    <property type="molecule type" value="Genomic_DNA"/>
</dbReference>
<dbReference type="Proteomes" id="UP000247790">
    <property type="component" value="Unassembled WGS sequence"/>
</dbReference>
<name>A0A2V4VES4_PAEBA</name>
<protein>
    <submittedName>
        <fullName evidence="1">Uncharacterized protein</fullName>
    </submittedName>
</protein>
<dbReference type="RefSeq" id="WP_110894705.1">
    <property type="nucleotide sequence ID" value="NZ_CP054614.1"/>
</dbReference>
<evidence type="ECO:0000313" key="3">
    <source>
        <dbReference type="Proteomes" id="UP000247790"/>
    </source>
</evidence>